<dbReference type="AlphaFoldDB" id="A0AAE3YTW4"/>
<keyword evidence="5" id="KW-1185">Reference proteome</keyword>
<dbReference type="InterPro" id="IPR036366">
    <property type="entry name" value="PGBDSf"/>
</dbReference>
<evidence type="ECO:0000259" key="3">
    <source>
        <dbReference type="Pfam" id="PF01471"/>
    </source>
</evidence>
<evidence type="ECO:0000256" key="2">
    <source>
        <dbReference type="ARBA" id="ARBA00022638"/>
    </source>
</evidence>
<name>A0AAE3YTW4_9ACTN</name>
<dbReference type="Gene3D" id="1.10.101.10">
    <property type="entry name" value="PGBD-like superfamily/PGBD"/>
    <property type="match status" value="1"/>
</dbReference>
<accession>A0AAE3YTW4</accession>
<dbReference type="GO" id="GO:0003796">
    <property type="term" value="F:lysozyme activity"/>
    <property type="evidence" value="ECO:0007669"/>
    <property type="project" value="InterPro"/>
</dbReference>
<dbReference type="InterPro" id="IPR023346">
    <property type="entry name" value="Lysozyme-like_dom_sf"/>
</dbReference>
<keyword evidence="2" id="KW-0081">Bacteriolytic enzyme</keyword>
<comment type="caution">
    <text evidence="4">The sequence shown here is derived from an EMBL/GenBank/DDBJ whole genome shotgun (WGS) entry which is preliminary data.</text>
</comment>
<evidence type="ECO:0000313" key="5">
    <source>
        <dbReference type="Proteomes" id="UP001183643"/>
    </source>
</evidence>
<sequence length="281" mass="30547">MRSSVSDAFLIFTEPIEGRVPYLYLDSWGLVTVGTGCRLDSVDEAMTLPFVLADQPTIGASTRQIREAYTAVQSRPDLAGRPLDFAGRTAVRLTEDGVDELAARRLAALEDRLIRTPEFAGFPRWPADAQLALLSLAWAHGPDFSGWPDLRADCAAGDWRAAADHGRIQGATQRNAADRALFRTAAHATENHWDPDVLWYRPLGHRAELHPRDSGAEVVLLQERLLVLGYLATVSGVLDVETELALREFQRAHVLLVDGVAGPATWAALGTAVPATVAAHT</sequence>
<dbReference type="SUPFAM" id="SSF53955">
    <property type="entry name" value="Lysozyme-like"/>
    <property type="match status" value="1"/>
</dbReference>
<dbReference type="EMBL" id="JAVDYB010000001">
    <property type="protein sequence ID" value="MDR7277806.1"/>
    <property type="molecule type" value="Genomic_DNA"/>
</dbReference>
<reference evidence="4" key="1">
    <citation type="submission" date="2023-07" db="EMBL/GenBank/DDBJ databases">
        <title>Sequencing the genomes of 1000 actinobacteria strains.</title>
        <authorList>
            <person name="Klenk H.-P."/>
        </authorList>
    </citation>
    <scope>NUCLEOTIDE SEQUENCE</scope>
    <source>
        <strain evidence="4">DSM 44707</strain>
    </source>
</reference>
<gene>
    <name evidence="4" type="ORF">J2S41_004584</name>
</gene>
<evidence type="ECO:0000313" key="4">
    <source>
        <dbReference type="EMBL" id="MDR7277806.1"/>
    </source>
</evidence>
<dbReference type="InterPro" id="IPR023347">
    <property type="entry name" value="Lysozyme_dom_sf"/>
</dbReference>
<protein>
    <submittedName>
        <fullName evidence="4">GH24 family phage-related lysozyme (Muramidase)</fullName>
    </submittedName>
</protein>
<dbReference type="InterPro" id="IPR002477">
    <property type="entry name" value="Peptidoglycan-bd-like"/>
</dbReference>
<proteinExistence type="predicted"/>
<dbReference type="RefSeq" id="WP_310370324.1">
    <property type="nucleotide sequence ID" value="NZ_JAVDYB010000001.1"/>
</dbReference>
<keyword evidence="1" id="KW-0929">Antimicrobial</keyword>
<feature type="domain" description="Peptidoglycan binding-like" evidence="3">
    <location>
        <begin position="214"/>
        <end position="269"/>
    </location>
</feature>
<dbReference type="InterPro" id="IPR036365">
    <property type="entry name" value="PGBD-like_sf"/>
</dbReference>
<dbReference type="Proteomes" id="UP001183643">
    <property type="component" value="Unassembled WGS sequence"/>
</dbReference>
<dbReference type="GO" id="GO:0031640">
    <property type="term" value="P:killing of cells of another organism"/>
    <property type="evidence" value="ECO:0007669"/>
    <property type="project" value="UniProtKB-KW"/>
</dbReference>
<dbReference type="Pfam" id="PF01471">
    <property type="entry name" value="PG_binding_1"/>
    <property type="match status" value="1"/>
</dbReference>
<dbReference type="GO" id="GO:0042742">
    <property type="term" value="P:defense response to bacterium"/>
    <property type="evidence" value="ECO:0007669"/>
    <property type="project" value="UniProtKB-KW"/>
</dbReference>
<organism evidence="4 5">
    <name type="scientific">Catenuloplanes atrovinosus</name>
    <dbReference type="NCBI Taxonomy" id="137266"/>
    <lineage>
        <taxon>Bacteria</taxon>
        <taxon>Bacillati</taxon>
        <taxon>Actinomycetota</taxon>
        <taxon>Actinomycetes</taxon>
        <taxon>Micromonosporales</taxon>
        <taxon>Micromonosporaceae</taxon>
        <taxon>Catenuloplanes</taxon>
    </lineage>
</organism>
<dbReference type="Gene3D" id="1.10.530.40">
    <property type="match status" value="1"/>
</dbReference>
<evidence type="ECO:0000256" key="1">
    <source>
        <dbReference type="ARBA" id="ARBA00022529"/>
    </source>
</evidence>
<dbReference type="SUPFAM" id="SSF47090">
    <property type="entry name" value="PGBD-like"/>
    <property type="match status" value="1"/>
</dbReference>